<reference evidence="3 4" key="1">
    <citation type="submission" date="2017-08" db="EMBL/GenBank/DDBJ databases">
        <title>Acidophilic green algal genome provides insights into adaptation to an acidic environment.</title>
        <authorList>
            <person name="Hirooka S."/>
            <person name="Hirose Y."/>
            <person name="Kanesaki Y."/>
            <person name="Higuchi S."/>
            <person name="Fujiwara T."/>
            <person name="Onuma R."/>
            <person name="Era A."/>
            <person name="Ohbayashi R."/>
            <person name="Uzuka A."/>
            <person name="Nozaki H."/>
            <person name="Yoshikawa H."/>
            <person name="Miyagishima S.Y."/>
        </authorList>
    </citation>
    <scope>NUCLEOTIDE SEQUENCE [LARGE SCALE GENOMIC DNA]</scope>
    <source>
        <strain evidence="3 4">NIES-2499</strain>
    </source>
</reference>
<gene>
    <name evidence="3" type="ORF">CEUSTIGMA_g4280.t1</name>
</gene>
<keyword evidence="1" id="KW-0175">Coiled coil</keyword>
<feature type="compositionally biased region" description="Polar residues" evidence="2">
    <location>
        <begin position="490"/>
        <end position="511"/>
    </location>
</feature>
<feature type="region of interest" description="Disordered" evidence="2">
    <location>
        <begin position="616"/>
        <end position="645"/>
    </location>
</feature>
<evidence type="ECO:0000313" key="3">
    <source>
        <dbReference type="EMBL" id="GAX76834.1"/>
    </source>
</evidence>
<protein>
    <submittedName>
        <fullName evidence="3">Uncharacterized protein</fullName>
    </submittedName>
</protein>
<feature type="compositionally biased region" description="Polar residues" evidence="2">
    <location>
        <begin position="114"/>
        <end position="127"/>
    </location>
</feature>
<feature type="region of interest" description="Disordered" evidence="2">
    <location>
        <begin position="470"/>
        <end position="511"/>
    </location>
</feature>
<accession>A0A250X158</accession>
<dbReference type="AlphaFoldDB" id="A0A250X158"/>
<feature type="region of interest" description="Disordered" evidence="2">
    <location>
        <begin position="577"/>
        <end position="603"/>
    </location>
</feature>
<proteinExistence type="predicted"/>
<feature type="compositionally biased region" description="Basic and acidic residues" evidence="2">
    <location>
        <begin position="281"/>
        <end position="290"/>
    </location>
</feature>
<feature type="compositionally biased region" description="Acidic residues" evidence="2">
    <location>
        <begin position="580"/>
        <end position="598"/>
    </location>
</feature>
<sequence length="1248" mass="135625">MQVTYNHAFCRYIIVRTLSGTEQNPQNHKQALWSPADISGPLLKKGAWENAATSNIMPQIGSPNTVAAASQQLVTIQQSNSISINRPDERVKPGEYFSEASWGIVIASPLVHAASNSPRDANPHNSGLSLAASSKKSYKRKTNNNQESAAGVELQRTHEQDIIRGLSSSSSSSRYNRSSAFPSWLCGLLGSVITCKKRAASLASGSPSPWGRGMKTWRRNHHSHSTDSNSISADRHLLILAVDNKEIRDLWWQALLQATMSRPELILWVHKCLADVSSQHPSHEHQHNDAENQPGHYPIHGKEVDSTGNDPNGLVVNPAPYDMDASSNQQMIFSEEEVASGNWAPPHGSNSRSIRATAEEPPQTMMTEGRVLPLSQQRQDSQHVLVTSLPHLSTGLSAHQLPNSSPWYHALLACLTICVGKQQQQQQQQQENQEVPHYNLLTQPLDHVPSLHPESPCADMEKVIQGEAHGAFNSSSIDSRRPIRNRRDVVSSNPPHYHRPSSTQSRSTRVGTTKNVSFQMVPVLKATTGDHQVLMMNPAVAEVQPPLDFAAHDTSWQTTTHSSGHSFAAALHSPRLPSVAEEEDGVDDDAASEAESGEELQTQHVVTNLCYSDKKQYTGTTSTSSQRSLLERAGRPKGSSLPSALSFNAPQSVSAYSVTESENRGDPFFASCSSLAGPAVRQQLPHSLTLPHHQQAGACSGIINNYSQDSSLPPQVPHVQQHHLFQQAVGDQPWHKYQNSEHQLRNTSSPWWDHASVEYQTGDTCSTDQLGQHAMAQCNHSQQPIHVHAHGSTSRAMHEHSVLSLRANEELFPHAHVPAFPNEGHSASQALHITTHQQAQQRRVDEGQCTEQAGLSSSAAVSGVITGHPRVIAGHPRVIAGHPRVITGHPRVITGHPRVISGHPRSHSRTAEVEDTIRHVSSVAEDTRFQEWLSTSFVLSTAVPESGYFKEDIIHRTAESAPHRAASDAGSIEGSTAGSSRGSEETSIYIGSDEGFIVAGRVSGTNVLTADRSLTAITSDVGSKWKEELFTAAEVARRLSSRLQDHVQSGLDSAEAFAPPTYGLEKDQLLAEVQHLRSTVQTVQQQLADMDARRQLSVAAMDSAIRSLQQTSQRVISRRAASVLQGSGALLFRGEDPPARHLEDDMSSNQWGGRLINHGRGTALGSQENQVQAGVTVHTSNTHHHQDQSMDGASTDCRKVGSSAHGSLSSTLMSLPLVPSSLQLCEVSPVHTPCNSHQPALSTSSILS</sequence>
<name>A0A250X158_9CHLO</name>
<comment type="caution">
    <text evidence="3">The sequence shown here is derived from an EMBL/GenBank/DDBJ whole genome shotgun (WGS) entry which is preliminary data.</text>
</comment>
<feature type="coiled-coil region" evidence="1">
    <location>
        <begin position="1066"/>
        <end position="1093"/>
    </location>
</feature>
<organism evidence="3 4">
    <name type="scientific">Chlamydomonas eustigma</name>
    <dbReference type="NCBI Taxonomy" id="1157962"/>
    <lineage>
        <taxon>Eukaryota</taxon>
        <taxon>Viridiplantae</taxon>
        <taxon>Chlorophyta</taxon>
        <taxon>core chlorophytes</taxon>
        <taxon>Chlorophyceae</taxon>
        <taxon>CS clade</taxon>
        <taxon>Chlamydomonadales</taxon>
        <taxon>Chlamydomonadaceae</taxon>
        <taxon>Chlamydomonas</taxon>
    </lineage>
</organism>
<keyword evidence="4" id="KW-1185">Reference proteome</keyword>
<evidence type="ECO:0000256" key="2">
    <source>
        <dbReference type="SAM" id="MobiDB-lite"/>
    </source>
</evidence>
<dbReference type="Proteomes" id="UP000232323">
    <property type="component" value="Unassembled WGS sequence"/>
</dbReference>
<feature type="compositionally biased region" description="Basic and acidic residues" evidence="2">
    <location>
        <begin position="478"/>
        <end position="489"/>
    </location>
</feature>
<feature type="region of interest" description="Disordered" evidence="2">
    <location>
        <begin position="279"/>
        <end position="321"/>
    </location>
</feature>
<feature type="region of interest" description="Disordered" evidence="2">
    <location>
        <begin position="960"/>
        <end position="985"/>
    </location>
</feature>
<feature type="region of interest" description="Disordered" evidence="2">
    <location>
        <begin position="1181"/>
        <end position="1202"/>
    </location>
</feature>
<evidence type="ECO:0000313" key="4">
    <source>
        <dbReference type="Proteomes" id="UP000232323"/>
    </source>
</evidence>
<feature type="region of interest" description="Disordered" evidence="2">
    <location>
        <begin position="114"/>
        <end position="156"/>
    </location>
</feature>
<evidence type="ECO:0000256" key="1">
    <source>
        <dbReference type="SAM" id="Coils"/>
    </source>
</evidence>
<feature type="compositionally biased region" description="Polar residues" evidence="2">
    <location>
        <begin position="617"/>
        <end position="628"/>
    </location>
</feature>
<dbReference type="EMBL" id="BEGY01000020">
    <property type="protein sequence ID" value="GAX76834.1"/>
    <property type="molecule type" value="Genomic_DNA"/>
</dbReference>